<dbReference type="InterPro" id="IPR051354">
    <property type="entry name" value="Transposase_27_IS1"/>
</dbReference>
<dbReference type="PANTHER" id="PTHR33293">
    <property type="entry name" value="INSERTION ELEMENT IS1 1 PROTEIN INSB-RELATED"/>
    <property type="match status" value="1"/>
</dbReference>
<dbReference type="GO" id="GO:0003677">
    <property type="term" value="F:DNA binding"/>
    <property type="evidence" value="ECO:0007669"/>
    <property type="project" value="InterPro"/>
</dbReference>
<name>A0A9X4PBJ3_9PAST</name>
<proteinExistence type="inferred from homology"/>
<evidence type="ECO:0008006" key="7">
    <source>
        <dbReference type="Google" id="ProtNLM"/>
    </source>
</evidence>
<dbReference type="GO" id="GO:0004803">
    <property type="term" value="F:transposase activity"/>
    <property type="evidence" value="ECO:0007669"/>
    <property type="project" value="InterPro"/>
</dbReference>
<keyword evidence="6" id="KW-1185">Reference proteome</keyword>
<keyword evidence="4" id="KW-0233">DNA recombination</keyword>
<sequence>MKKEITIKCPSYLSLRIKENGIKIYGKQNYRYKDCHRQFVHETDLTYQGCQRSINNKIRLMLVRGCSIADVIVIEKISKYKVLEVLVQSKHQIKPKQKYYRKWQVDEFWTYVGHKKNKGWLMYAYDLDTREIVAFVWDKRNLNTVKQLRTKLDSYAR</sequence>
<dbReference type="InterPro" id="IPR005063">
    <property type="entry name" value="Transposase_27"/>
</dbReference>
<organism evidence="5 6">
    <name type="scientific">Volucribacter amazonae</name>
    <dbReference type="NCBI Taxonomy" id="256731"/>
    <lineage>
        <taxon>Bacteria</taxon>
        <taxon>Pseudomonadati</taxon>
        <taxon>Pseudomonadota</taxon>
        <taxon>Gammaproteobacteria</taxon>
        <taxon>Pasteurellales</taxon>
        <taxon>Pasteurellaceae</taxon>
        <taxon>Volucribacter</taxon>
    </lineage>
</organism>
<dbReference type="RefSeq" id="WP_279571807.1">
    <property type="nucleotide sequence ID" value="NZ_LWID01000001.1"/>
</dbReference>
<evidence type="ECO:0000256" key="4">
    <source>
        <dbReference type="ARBA" id="ARBA00023172"/>
    </source>
</evidence>
<dbReference type="AlphaFoldDB" id="A0A9X4PBJ3"/>
<dbReference type="NCBIfam" id="NF033558">
    <property type="entry name" value="transpos_IS1"/>
    <property type="match status" value="1"/>
</dbReference>
<accession>A0A9X4PBJ3</accession>
<evidence type="ECO:0000256" key="2">
    <source>
        <dbReference type="ARBA" id="ARBA00008841"/>
    </source>
</evidence>
<dbReference type="GO" id="GO:0006313">
    <property type="term" value="P:DNA transposition"/>
    <property type="evidence" value="ECO:0007669"/>
    <property type="project" value="InterPro"/>
</dbReference>
<comment type="similarity">
    <text evidence="2">Belongs to the transposase 27 family.</text>
</comment>
<keyword evidence="3" id="KW-0815">Transposition</keyword>
<dbReference type="Proteomes" id="UP001155500">
    <property type="component" value="Unassembled WGS sequence"/>
</dbReference>
<evidence type="ECO:0000313" key="6">
    <source>
        <dbReference type="Proteomes" id="UP001155500"/>
    </source>
</evidence>
<reference evidence="5" key="1">
    <citation type="submission" date="2016-03" db="EMBL/GenBank/DDBJ databases">
        <title>Co-evolution between Pasteurellaceae and their hosts.</title>
        <authorList>
            <person name="Hansen M.J."/>
            <person name="Bojesen A.M."/>
            <person name="Planet P."/>
        </authorList>
    </citation>
    <scope>NUCLEOTIDE SEQUENCE</scope>
    <source>
        <strain evidence="5">146/S8/89</strain>
    </source>
</reference>
<evidence type="ECO:0000256" key="1">
    <source>
        <dbReference type="ARBA" id="ARBA00004091"/>
    </source>
</evidence>
<evidence type="ECO:0000256" key="3">
    <source>
        <dbReference type="ARBA" id="ARBA00022578"/>
    </source>
</evidence>
<comment type="function">
    <text evidence="1">Absolutely required for transposition of IS1.</text>
</comment>
<protein>
    <recommendedName>
        <fullName evidence="7">Transposase</fullName>
    </recommendedName>
</protein>
<gene>
    <name evidence="5" type="ORF">A6A20_01430</name>
</gene>
<comment type="caution">
    <text evidence="5">The sequence shown here is derived from an EMBL/GenBank/DDBJ whole genome shotgun (WGS) entry which is preliminary data.</text>
</comment>
<evidence type="ECO:0000313" key="5">
    <source>
        <dbReference type="EMBL" id="MDG6894321.1"/>
    </source>
</evidence>
<dbReference type="EMBL" id="LWID01000001">
    <property type="protein sequence ID" value="MDG6894321.1"/>
    <property type="molecule type" value="Genomic_DNA"/>
</dbReference>
<dbReference type="PANTHER" id="PTHR33293:SF1">
    <property type="entry name" value="INSERTION ELEMENT IS1 1 PROTEIN INSB-RELATED"/>
    <property type="match status" value="1"/>
</dbReference>
<dbReference type="Pfam" id="PF03400">
    <property type="entry name" value="DDE_Tnp_IS1"/>
    <property type="match status" value="1"/>
</dbReference>